<evidence type="ECO:0000313" key="5">
    <source>
        <dbReference type="Proteomes" id="UP000323258"/>
    </source>
</evidence>
<feature type="chain" id="PRO_5022684978" evidence="2">
    <location>
        <begin position="31"/>
        <end position="296"/>
    </location>
</feature>
<sequence>MIRTFNRLHVLLGLGLACIALALASPSAHAEPTKERILREGKIVIGVHNRAPWGYRDEATGQATGWHPDLLKAAFSELGVEEIDIRVTEFGALIPGLLAGRFDAVGSGLSITPERCQQVAFGAPDLKERDAALVLPGNPKNIHGYKDILENNDVIMGAGRGSVVVRKALAEGIPSERMLLFPDIQSNVAALRTGRVDAVLLSLPTVLGLMRDGAVPDVEPADPFVTTDEQATFTSVAFRQDDEDLKALYNERFMALKEDGTVARIMAKYGFGEEEMVSEGITTERLCSATKDEAAQ</sequence>
<dbReference type="InterPro" id="IPR001638">
    <property type="entry name" value="Solute-binding_3/MltF_N"/>
</dbReference>
<dbReference type="InterPro" id="IPR014337">
    <property type="entry name" value="Ectoine_EhuB"/>
</dbReference>
<dbReference type="Pfam" id="PF00497">
    <property type="entry name" value="SBP_bac_3"/>
    <property type="match status" value="1"/>
</dbReference>
<dbReference type="SUPFAM" id="SSF53850">
    <property type="entry name" value="Periplasmic binding protein-like II"/>
    <property type="match status" value="1"/>
</dbReference>
<keyword evidence="5" id="KW-1185">Reference proteome</keyword>
<dbReference type="AlphaFoldDB" id="A0A5D4H874"/>
<dbReference type="GO" id="GO:0051470">
    <property type="term" value="P:ectoine transmembrane transport"/>
    <property type="evidence" value="ECO:0007669"/>
    <property type="project" value="InterPro"/>
</dbReference>
<proteinExistence type="predicted"/>
<dbReference type="PANTHER" id="PTHR35936:SF17">
    <property type="entry name" value="ARGININE-BINDING EXTRACELLULAR PROTEIN ARTP"/>
    <property type="match status" value="1"/>
</dbReference>
<dbReference type="NCBIfam" id="TIGR02995">
    <property type="entry name" value="ectoine_ehuB"/>
    <property type="match status" value="1"/>
</dbReference>
<feature type="signal peptide" evidence="2">
    <location>
        <begin position="1"/>
        <end position="30"/>
    </location>
</feature>
<dbReference type="RefSeq" id="WP_148912807.1">
    <property type="nucleotide sequence ID" value="NZ_VSZS01000044.1"/>
</dbReference>
<gene>
    <name evidence="4" type="primary">ehuB</name>
    <name evidence="4" type="ORF">FY036_00715</name>
</gene>
<dbReference type="GO" id="GO:0033294">
    <property type="term" value="F:ectoine binding"/>
    <property type="evidence" value="ECO:0007669"/>
    <property type="project" value="InterPro"/>
</dbReference>
<dbReference type="EMBL" id="VSZS01000044">
    <property type="protein sequence ID" value="TYR36744.1"/>
    <property type="molecule type" value="Genomic_DNA"/>
</dbReference>
<feature type="domain" description="Solute-binding protein family 3/N-terminal" evidence="3">
    <location>
        <begin position="42"/>
        <end position="273"/>
    </location>
</feature>
<keyword evidence="1 2" id="KW-0732">Signal</keyword>
<dbReference type="OrthoDB" id="9768183at2"/>
<dbReference type="Proteomes" id="UP000323258">
    <property type="component" value="Unassembled WGS sequence"/>
</dbReference>
<reference evidence="4 5" key="1">
    <citation type="submission" date="2019-08" db="EMBL/GenBank/DDBJ databases">
        <authorList>
            <person name="Seo Y.L."/>
        </authorList>
    </citation>
    <scope>NUCLEOTIDE SEQUENCE [LARGE SCALE GENOMIC DNA]</scope>
    <source>
        <strain evidence="4 5">MaA-C15</strain>
    </source>
</reference>
<name>A0A5D4H874_9HYPH</name>
<evidence type="ECO:0000259" key="3">
    <source>
        <dbReference type="SMART" id="SM00062"/>
    </source>
</evidence>
<comment type="caution">
    <text evidence="4">The sequence shown here is derived from an EMBL/GenBank/DDBJ whole genome shotgun (WGS) entry which is preliminary data.</text>
</comment>
<organism evidence="4 5">
    <name type="scientific">Neoaquamicrobium microcysteis</name>
    <dbReference type="NCBI Taxonomy" id="2682781"/>
    <lineage>
        <taxon>Bacteria</taxon>
        <taxon>Pseudomonadati</taxon>
        <taxon>Pseudomonadota</taxon>
        <taxon>Alphaproteobacteria</taxon>
        <taxon>Hyphomicrobiales</taxon>
        <taxon>Phyllobacteriaceae</taxon>
        <taxon>Neoaquamicrobium</taxon>
    </lineage>
</organism>
<evidence type="ECO:0000313" key="4">
    <source>
        <dbReference type="EMBL" id="TYR36744.1"/>
    </source>
</evidence>
<dbReference type="PANTHER" id="PTHR35936">
    <property type="entry name" value="MEMBRANE-BOUND LYTIC MUREIN TRANSGLYCOSYLASE F"/>
    <property type="match status" value="1"/>
</dbReference>
<dbReference type="PROSITE" id="PS51257">
    <property type="entry name" value="PROKAR_LIPOPROTEIN"/>
    <property type="match status" value="1"/>
</dbReference>
<evidence type="ECO:0000256" key="1">
    <source>
        <dbReference type="ARBA" id="ARBA00022729"/>
    </source>
</evidence>
<dbReference type="Gene3D" id="3.40.190.10">
    <property type="entry name" value="Periplasmic binding protein-like II"/>
    <property type="match status" value="2"/>
</dbReference>
<dbReference type="SMART" id="SM00062">
    <property type="entry name" value="PBPb"/>
    <property type="match status" value="1"/>
</dbReference>
<evidence type="ECO:0000256" key="2">
    <source>
        <dbReference type="SAM" id="SignalP"/>
    </source>
</evidence>
<accession>A0A5D4H874</accession>
<reference evidence="4 5" key="2">
    <citation type="submission" date="2019-09" db="EMBL/GenBank/DDBJ databases">
        <title>Mesorhizobium sp. MaA-C15 isolated from Microcystis aeruginosa.</title>
        <authorList>
            <person name="Jeong S.E."/>
            <person name="Jin H.M."/>
            <person name="Jeon C.O."/>
        </authorList>
    </citation>
    <scope>NUCLEOTIDE SEQUENCE [LARGE SCALE GENOMIC DNA]</scope>
    <source>
        <strain evidence="4 5">MaA-C15</strain>
    </source>
</reference>
<protein>
    <submittedName>
        <fullName evidence="4">Ectoine/hydroxyectoine ABC transporter substrate-binding protein EhuB</fullName>
    </submittedName>
</protein>